<organism evidence="1 2">
    <name type="scientific">Gellertiella hungarica</name>
    <dbReference type="NCBI Taxonomy" id="1572859"/>
    <lineage>
        <taxon>Bacteria</taxon>
        <taxon>Pseudomonadati</taxon>
        <taxon>Pseudomonadota</taxon>
        <taxon>Alphaproteobacteria</taxon>
        <taxon>Hyphomicrobiales</taxon>
        <taxon>Rhizobiaceae</taxon>
        <taxon>Gellertiella</taxon>
    </lineage>
</organism>
<evidence type="ECO:0000313" key="1">
    <source>
        <dbReference type="EMBL" id="MBB4066782.1"/>
    </source>
</evidence>
<dbReference type="Proteomes" id="UP000528286">
    <property type="component" value="Unassembled WGS sequence"/>
</dbReference>
<name>A0A7W6JAC5_9HYPH</name>
<keyword evidence="2" id="KW-1185">Reference proteome</keyword>
<dbReference type="RefSeq" id="WP_183368037.1">
    <property type="nucleotide sequence ID" value="NZ_JACIEZ010000011.1"/>
</dbReference>
<evidence type="ECO:0000313" key="2">
    <source>
        <dbReference type="Proteomes" id="UP000528286"/>
    </source>
</evidence>
<sequence length="72" mass="8191">MSEFSAFIETMRRRLDAVSSPKLRRDQKLGGVARSFTSIAWESGGKGQQFVGDLFKKFTGAMRAAWRKRHPD</sequence>
<comment type="caution">
    <text evidence="1">The sequence shown here is derived from an EMBL/GenBank/DDBJ whole genome shotgun (WGS) entry which is preliminary data.</text>
</comment>
<protein>
    <submittedName>
        <fullName evidence="1">Uncharacterized protein</fullName>
    </submittedName>
</protein>
<proteinExistence type="predicted"/>
<dbReference type="AlphaFoldDB" id="A0A7W6JAC5"/>
<dbReference type="EMBL" id="JACIEZ010000011">
    <property type="protein sequence ID" value="MBB4066782.1"/>
    <property type="molecule type" value="Genomic_DNA"/>
</dbReference>
<gene>
    <name evidence="1" type="ORF">GGR23_004000</name>
</gene>
<reference evidence="1 2" key="1">
    <citation type="submission" date="2020-08" db="EMBL/GenBank/DDBJ databases">
        <title>Genomic Encyclopedia of Type Strains, Phase IV (KMG-IV): sequencing the most valuable type-strain genomes for metagenomic binning, comparative biology and taxonomic classification.</title>
        <authorList>
            <person name="Goeker M."/>
        </authorList>
    </citation>
    <scope>NUCLEOTIDE SEQUENCE [LARGE SCALE GENOMIC DNA]</scope>
    <source>
        <strain evidence="1 2">DSM 29853</strain>
    </source>
</reference>
<accession>A0A7W6JAC5</accession>